<gene>
    <name evidence="1" type="ORF">OMO38_14580</name>
</gene>
<sequence>METDVTTGGKQNFSMDAAVLPTEFIQDLVDQYRNKQLSYIDANLGMQDAHSIWFDLQTIKKFIAEIESEALRIDPHCQTKDLGIRLYYGAYSETPSQPIPQDYGKRHTIVMIPTKLKEAEGGDMLNFDFNPFEDKNSDNEQALALTPGALGQNHGALIPPNNSIVESY</sequence>
<evidence type="ECO:0000313" key="1">
    <source>
        <dbReference type="EMBL" id="MCW3169749.1"/>
    </source>
</evidence>
<name>A0ABT3I179_9FLAO</name>
<keyword evidence="2" id="KW-1185">Reference proteome</keyword>
<dbReference type="RefSeq" id="WP_264750928.1">
    <property type="nucleotide sequence ID" value="NZ_JAPDHW010000010.1"/>
</dbReference>
<proteinExistence type="predicted"/>
<organism evidence="1 2">
    <name type="scientific">Chryseobacterium kimseyorum</name>
    <dbReference type="NCBI Taxonomy" id="2984028"/>
    <lineage>
        <taxon>Bacteria</taxon>
        <taxon>Pseudomonadati</taxon>
        <taxon>Bacteroidota</taxon>
        <taxon>Flavobacteriia</taxon>
        <taxon>Flavobacteriales</taxon>
        <taxon>Weeksellaceae</taxon>
        <taxon>Chryseobacterium group</taxon>
        <taxon>Chryseobacterium</taxon>
    </lineage>
</organism>
<comment type="caution">
    <text evidence="1">The sequence shown here is derived from an EMBL/GenBank/DDBJ whole genome shotgun (WGS) entry which is preliminary data.</text>
</comment>
<dbReference type="Proteomes" id="UP001163731">
    <property type="component" value="Unassembled WGS sequence"/>
</dbReference>
<protein>
    <submittedName>
        <fullName evidence="1">Uncharacterized protein</fullName>
    </submittedName>
</protein>
<dbReference type="EMBL" id="JAPDHW010000010">
    <property type="protein sequence ID" value="MCW3169749.1"/>
    <property type="molecule type" value="Genomic_DNA"/>
</dbReference>
<reference evidence="1" key="1">
    <citation type="submission" date="2022-10" db="EMBL/GenBank/DDBJ databases">
        <title>Chryseobacterium babae sp. nov. isolated from the gut of the beetle Oryctes rhinoceros, and Chryseobacterium kimseyorum sp. nov., isolated from a stick insect rearing cage.</title>
        <authorList>
            <person name="Shelomi M."/>
            <person name="Han C.-J."/>
            <person name="Chen W.-M."/>
            <person name="Chen H.-K."/>
            <person name="Liaw S.-J."/>
            <person name="Muhle E."/>
            <person name="Clermont D."/>
        </authorList>
    </citation>
    <scope>NUCLEOTIDE SEQUENCE</scope>
    <source>
        <strain evidence="1">09-1422</strain>
    </source>
</reference>
<evidence type="ECO:0000313" key="2">
    <source>
        <dbReference type="Proteomes" id="UP001163731"/>
    </source>
</evidence>
<accession>A0ABT3I179</accession>